<evidence type="ECO:0000313" key="5">
    <source>
        <dbReference type="EMBL" id="MCL7028478.1"/>
    </source>
</evidence>
<dbReference type="PANTHER" id="PTHR24209">
    <property type="entry name" value="PROTEIN DA1-RELATED 2"/>
    <property type="match status" value="1"/>
</dbReference>
<dbReference type="InterPro" id="IPR045218">
    <property type="entry name" value="DA1-like"/>
</dbReference>
<comment type="caution">
    <text evidence="5">The sequence shown here is derived from an EMBL/GenBank/DDBJ whole genome shotgun (WGS) entry which is preliminary data.</text>
</comment>
<proteinExistence type="predicted"/>
<dbReference type="InterPro" id="IPR001781">
    <property type="entry name" value="Znf_LIM"/>
</dbReference>
<name>A0AA41S779_PAPNU</name>
<evidence type="ECO:0000256" key="3">
    <source>
        <dbReference type="PROSITE-ProRule" id="PRU00125"/>
    </source>
</evidence>
<organism evidence="5 6">
    <name type="scientific">Papaver nudicaule</name>
    <name type="common">Iceland poppy</name>
    <dbReference type="NCBI Taxonomy" id="74823"/>
    <lineage>
        <taxon>Eukaryota</taxon>
        <taxon>Viridiplantae</taxon>
        <taxon>Streptophyta</taxon>
        <taxon>Embryophyta</taxon>
        <taxon>Tracheophyta</taxon>
        <taxon>Spermatophyta</taxon>
        <taxon>Magnoliopsida</taxon>
        <taxon>Ranunculales</taxon>
        <taxon>Papaveraceae</taxon>
        <taxon>Papaveroideae</taxon>
        <taxon>Papaver</taxon>
    </lineage>
</organism>
<keyword evidence="6" id="KW-1185">Reference proteome</keyword>
<keyword evidence="2 3" id="KW-0862">Zinc</keyword>
<keyword evidence="3" id="KW-0440">LIM domain</keyword>
<reference evidence="5" key="1">
    <citation type="submission" date="2022-03" db="EMBL/GenBank/DDBJ databases">
        <title>A functionally conserved STORR gene fusion in Papaver species that diverged 16.8 million years ago.</title>
        <authorList>
            <person name="Catania T."/>
        </authorList>
    </citation>
    <scope>NUCLEOTIDE SEQUENCE</scope>
    <source>
        <strain evidence="5">S-191538</strain>
    </source>
</reference>
<feature type="domain" description="LIM zinc-binding" evidence="4">
    <location>
        <begin position="1"/>
        <end position="48"/>
    </location>
</feature>
<dbReference type="GO" id="GO:0046872">
    <property type="term" value="F:metal ion binding"/>
    <property type="evidence" value="ECO:0007669"/>
    <property type="project" value="UniProtKB-KW"/>
</dbReference>
<protein>
    <recommendedName>
        <fullName evidence="4">LIM zinc-binding domain-containing protein</fullName>
    </recommendedName>
</protein>
<accession>A0AA41S779</accession>
<feature type="non-terminal residue" evidence="5">
    <location>
        <position position="68"/>
    </location>
</feature>
<gene>
    <name evidence="5" type="ORF">MKW94_028090</name>
</gene>
<evidence type="ECO:0000313" key="6">
    <source>
        <dbReference type="Proteomes" id="UP001177140"/>
    </source>
</evidence>
<dbReference type="EMBL" id="JAJJMA010080026">
    <property type="protein sequence ID" value="MCL7028478.1"/>
    <property type="molecule type" value="Genomic_DNA"/>
</dbReference>
<keyword evidence="1 3" id="KW-0479">Metal-binding</keyword>
<dbReference type="PANTHER" id="PTHR24209:SF7">
    <property type="entry name" value="PROTEIN DA1-RELATED 2"/>
    <property type="match status" value="1"/>
</dbReference>
<evidence type="ECO:0000256" key="1">
    <source>
        <dbReference type="ARBA" id="ARBA00022723"/>
    </source>
</evidence>
<evidence type="ECO:0000256" key="2">
    <source>
        <dbReference type="ARBA" id="ARBA00022833"/>
    </source>
</evidence>
<evidence type="ECO:0000259" key="4">
    <source>
        <dbReference type="PROSITE" id="PS50023"/>
    </source>
</evidence>
<dbReference type="GO" id="GO:0043130">
    <property type="term" value="F:ubiquitin binding"/>
    <property type="evidence" value="ECO:0007669"/>
    <property type="project" value="TreeGrafter"/>
</dbReference>
<dbReference type="AlphaFoldDB" id="A0AA41S779"/>
<dbReference type="Proteomes" id="UP001177140">
    <property type="component" value="Unassembled WGS sequence"/>
</dbReference>
<sequence>MGDFWHPECFCCRACSQPITENEVRCRTFLCQGENPYHKSCFKELHHPKWFIHVKFHMSNSRSQQMEL</sequence>
<dbReference type="PROSITE" id="PS50023">
    <property type="entry name" value="LIM_DOMAIN_2"/>
    <property type="match status" value="1"/>
</dbReference>
<dbReference type="Pfam" id="PF00412">
    <property type="entry name" value="LIM"/>
    <property type="match status" value="1"/>
</dbReference>
<dbReference type="Gene3D" id="2.10.110.10">
    <property type="entry name" value="Cysteine Rich Protein"/>
    <property type="match status" value="1"/>
</dbReference>